<evidence type="ECO:0000256" key="3">
    <source>
        <dbReference type="ARBA" id="ARBA00022692"/>
    </source>
</evidence>
<keyword evidence="2" id="KW-1003">Cell membrane</keyword>
<evidence type="ECO:0000313" key="8">
    <source>
        <dbReference type="EMBL" id="SDS82707.1"/>
    </source>
</evidence>
<feature type="transmembrane region" description="Helical" evidence="6">
    <location>
        <begin position="6"/>
        <end position="24"/>
    </location>
</feature>
<name>A0A1H1VD39_9GAMM</name>
<protein>
    <submittedName>
        <fullName evidence="8">Phospholipase_D-nuclease N-terminal</fullName>
    </submittedName>
</protein>
<keyword evidence="9" id="KW-1185">Reference proteome</keyword>
<organism evidence="8 9">
    <name type="scientific">Halopseudomonas xinjiangensis</name>
    <dbReference type="NCBI Taxonomy" id="487184"/>
    <lineage>
        <taxon>Bacteria</taxon>
        <taxon>Pseudomonadati</taxon>
        <taxon>Pseudomonadota</taxon>
        <taxon>Gammaproteobacteria</taxon>
        <taxon>Pseudomonadales</taxon>
        <taxon>Pseudomonadaceae</taxon>
        <taxon>Halopseudomonas</taxon>
    </lineage>
</organism>
<evidence type="ECO:0000256" key="1">
    <source>
        <dbReference type="ARBA" id="ARBA00004651"/>
    </source>
</evidence>
<dbReference type="AlphaFoldDB" id="A0A1H1VD39"/>
<feature type="domain" description="Cardiolipin synthase N-terminal" evidence="7">
    <location>
        <begin position="17"/>
        <end position="58"/>
    </location>
</feature>
<dbReference type="STRING" id="487184.SAMN05216421_2273"/>
<evidence type="ECO:0000259" key="7">
    <source>
        <dbReference type="Pfam" id="PF13396"/>
    </source>
</evidence>
<dbReference type="RefSeq" id="WP_093394691.1">
    <property type="nucleotide sequence ID" value="NZ_LT629736.1"/>
</dbReference>
<comment type="subcellular location">
    <subcellularLocation>
        <location evidence="1">Cell membrane</location>
        <topology evidence="1">Multi-pass membrane protein</topology>
    </subcellularLocation>
</comment>
<dbReference type="OrthoDB" id="7030203at2"/>
<keyword evidence="4 6" id="KW-1133">Transmembrane helix</keyword>
<evidence type="ECO:0000313" key="9">
    <source>
        <dbReference type="Proteomes" id="UP000243207"/>
    </source>
</evidence>
<keyword evidence="5 6" id="KW-0472">Membrane</keyword>
<dbReference type="GO" id="GO:0005886">
    <property type="term" value="C:plasma membrane"/>
    <property type="evidence" value="ECO:0007669"/>
    <property type="project" value="UniProtKB-SubCell"/>
</dbReference>
<dbReference type="InterPro" id="IPR027379">
    <property type="entry name" value="CLS_N"/>
</dbReference>
<feature type="transmembrane region" description="Helical" evidence="6">
    <location>
        <begin position="36"/>
        <end position="53"/>
    </location>
</feature>
<proteinExistence type="predicted"/>
<sequence>MEPGVLIAIAALLIICIDLWMLTSISKSRKSQQAKVGWALVVVLLPVIGWILWGRFGPRGMAETPESPDHSKG</sequence>
<evidence type="ECO:0000256" key="2">
    <source>
        <dbReference type="ARBA" id="ARBA00022475"/>
    </source>
</evidence>
<gene>
    <name evidence="8" type="ORF">SAMN05216421_2273</name>
</gene>
<evidence type="ECO:0000256" key="6">
    <source>
        <dbReference type="SAM" id="Phobius"/>
    </source>
</evidence>
<evidence type="ECO:0000256" key="5">
    <source>
        <dbReference type="ARBA" id="ARBA00023136"/>
    </source>
</evidence>
<reference evidence="9" key="1">
    <citation type="submission" date="2016-10" db="EMBL/GenBank/DDBJ databases">
        <authorList>
            <person name="Varghese N."/>
            <person name="Submissions S."/>
        </authorList>
    </citation>
    <scope>NUCLEOTIDE SEQUENCE [LARGE SCALE GENOMIC DNA]</scope>
    <source>
        <strain evidence="9">NRRL B-51270</strain>
    </source>
</reference>
<dbReference type="Proteomes" id="UP000243207">
    <property type="component" value="Chromosome I"/>
</dbReference>
<accession>A0A1H1VD39</accession>
<evidence type="ECO:0000256" key="4">
    <source>
        <dbReference type="ARBA" id="ARBA00022989"/>
    </source>
</evidence>
<dbReference type="Pfam" id="PF13396">
    <property type="entry name" value="PLDc_N"/>
    <property type="match status" value="1"/>
</dbReference>
<dbReference type="EMBL" id="LT629736">
    <property type="protein sequence ID" value="SDS82707.1"/>
    <property type="molecule type" value="Genomic_DNA"/>
</dbReference>
<keyword evidence="3 6" id="KW-0812">Transmembrane</keyword>